<evidence type="ECO:0000313" key="3">
    <source>
        <dbReference type="Proteomes" id="UP001370100"/>
    </source>
</evidence>
<accession>A0ABU8N3T4</accession>
<organism evidence="2 3">
    <name type="scientific">Actinomycetospora aeridis</name>
    <dbReference type="NCBI Taxonomy" id="3129231"/>
    <lineage>
        <taxon>Bacteria</taxon>
        <taxon>Bacillati</taxon>
        <taxon>Actinomycetota</taxon>
        <taxon>Actinomycetes</taxon>
        <taxon>Pseudonocardiales</taxon>
        <taxon>Pseudonocardiaceae</taxon>
        <taxon>Actinomycetospora</taxon>
    </lineage>
</organism>
<proteinExistence type="predicted"/>
<keyword evidence="3" id="KW-1185">Reference proteome</keyword>
<dbReference type="Proteomes" id="UP001370100">
    <property type="component" value="Unassembled WGS sequence"/>
</dbReference>
<keyword evidence="1" id="KW-1133">Transmembrane helix</keyword>
<keyword evidence="1" id="KW-0472">Membrane</keyword>
<dbReference type="EMBL" id="JBBEGL010000003">
    <property type="protein sequence ID" value="MEJ2887059.1"/>
    <property type="molecule type" value="Genomic_DNA"/>
</dbReference>
<gene>
    <name evidence="2" type="ORF">WCD41_11435</name>
</gene>
<feature type="transmembrane region" description="Helical" evidence="1">
    <location>
        <begin position="174"/>
        <end position="195"/>
    </location>
</feature>
<name>A0ABU8N3T4_9PSEU</name>
<dbReference type="RefSeq" id="WP_337713553.1">
    <property type="nucleotide sequence ID" value="NZ_JBBEGL010000003.1"/>
</dbReference>
<evidence type="ECO:0000256" key="1">
    <source>
        <dbReference type="SAM" id="Phobius"/>
    </source>
</evidence>
<comment type="caution">
    <text evidence="2">The sequence shown here is derived from an EMBL/GenBank/DDBJ whole genome shotgun (WGS) entry which is preliminary data.</text>
</comment>
<evidence type="ECO:0000313" key="2">
    <source>
        <dbReference type="EMBL" id="MEJ2887059.1"/>
    </source>
</evidence>
<feature type="transmembrane region" description="Helical" evidence="1">
    <location>
        <begin position="50"/>
        <end position="68"/>
    </location>
</feature>
<sequence>MTSSTQAPHTHRVHGGLAAIAAIARRWPIALGLLAAAASTLTGPNGAADLAMIVVIAASCYVAAAAFARPAAAWVWVVVASALVVAARLLDVSPLLVNLVAGTALVVLGIVRGVARPALARQTAGFVGYGLLALVALVLPPAPGLVLAAVTLMGHGVWDLWHLRRHRDQVPPPLAEACVALDVPAGLAVLVLAFLV</sequence>
<protein>
    <submittedName>
        <fullName evidence="2">Uncharacterized protein</fullName>
    </submittedName>
</protein>
<feature type="transmembrane region" description="Helical" evidence="1">
    <location>
        <begin position="127"/>
        <end position="154"/>
    </location>
</feature>
<reference evidence="2 3" key="1">
    <citation type="submission" date="2024-03" db="EMBL/GenBank/DDBJ databases">
        <title>Actinomycetospora sp. OC33-EN06, a novel actinomycete isolated from wild orchid (Aerides multiflora).</title>
        <authorList>
            <person name="Suriyachadkun C."/>
        </authorList>
    </citation>
    <scope>NUCLEOTIDE SEQUENCE [LARGE SCALE GENOMIC DNA]</scope>
    <source>
        <strain evidence="2 3">OC33-EN06</strain>
    </source>
</reference>
<keyword evidence="1" id="KW-0812">Transmembrane</keyword>
<feature type="transmembrane region" description="Helical" evidence="1">
    <location>
        <begin position="96"/>
        <end position="115"/>
    </location>
</feature>
<feature type="transmembrane region" description="Helical" evidence="1">
    <location>
        <begin position="73"/>
        <end position="90"/>
    </location>
</feature>